<feature type="transmembrane region" description="Helical" evidence="7">
    <location>
        <begin position="355"/>
        <end position="377"/>
    </location>
</feature>
<keyword evidence="2" id="KW-0813">Transport</keyword>
<evidence type="ECO:0000313" key="10">
    <source>
        <dbReference type="Proteomes" id="UP001178507"/>
    </source>
</evidence>
<dbReference type="GO" id="GO:0022857">
    <property type="term" value="F:transmembrane transporter activity"/>
    <property type="evidence" value="ECO:0007669"/>
    <property type="project" value="InterPro"/>
</dbReference>
<dbReference type="InterPro" id="IPR011701">
    <property type="entry name" value="MFS"/>
</dbReference>
<dbReference type="Proteomes" id="UP001178507">
    <property type="component" value="Unassembled WGS sequence"/>
</dbReference>
<dbReference type="GO" id="GO:0005886">
    <property type="term" value="C:plasma membrane"/>
    <property type="evidence" value="ECO:0007669"/>
    <property type="project" value="UniProtKB-SubCell"/>
</dbReference>
<feature type="transmembrane region" description="Helical" evidence="7">
    <location>
        <begin position="383"/>
        <end position="405"/>
    </location>
</feature>
<keyword evidence="3" id="KW-1003">Cell membrane</keyword>
<dbReference type="InterPro" id="IPR020846">
    <property type="entry name" value="MFS_dom"/>
</dbReference>
<evidence type="ECO:0000256" key="3">
    <source>
        <dbReference type="ARBA" id="ARBA00022475"/>
    </source>
</evidence>
<gene>
    <name evidence="9" type="ORF">EVOR1521_LOCUS16279</name>
</gene>
<keyword evidence="4 7" id="KW-0812">Transmembrane</keyword>
<feature type="transmembrane region" description="Helical" evidence="7">
    <location>
        <begin position="173"/>
        <end position="193"/>
    </location>
</feature>
<dbReference type="AlphaFoldDB" id="A0AA36IPB1"/>
<feature type="transmembrane region" description="Helical" evidence="7">
    <location>
        <begin position="40"/>
        <end position="66"/>
    </location>
</feature>
<dbReference type="SUPFAM" id="SSF103473">
    <property type="entry name" value="MFS general substrate transporter"/>
    <property type="match status" value="1"/>
</dbReference>
<keyword evidence="6 7" id="KW-0472">Membrane</keyword>
<accession>A0AA36IPB1</accession>
<dbReference type="Gene3D" id="1.20.1250.20">
    <property type="entry name" value="MFS general substrate transporter like domains"/>
    <property type="match status" value="2"/>
</dbReference>
<evidence type="ECO:0000256" key="4">
    <source>
        <dbReference type="ARBA" id="ARBA00022692"/>
    </source>
</evidence>
<reference evidence="9" key="1">
    <citation type="submission" date="2023-08" db="EMBL/GenBank/DDBJ databases">
        <authorList>
            <person name="Chen Y."/>
            <person name="Shah S."/>
            <person name="Dougan E. K."/>
            <person name="Thang M."/>
            <person name="Chan C."/>
        </authorList>
    </citation>
    <scope>NUCLEOTIDE SEQUENCE</scope>
</reference>
<evidence type="ECO:0000313" key="9">
    <source>
        <dbReference type="EMBL" id="CAJ1391006.1"/>
    </source>
</evidence>
<feature type="transmembrane region" description="Helical" evidence="7">
    <location>
        <begin position="296"/>
        <end position="315"/>
    </location>
</feature>
<name>A0AA36IPB1_9DINO</name>
<evidence type="ECO:0000256" key="7">
    <source>
        <dbReference type="SAM" id="Phobius"/>
    </source>
</evidence>
<dbReference type="InterPro" id="IPR036259">
    <property type="entry name" value="MFS_trans_sf"/>
</dbReference>
<dbReference type="Pfam" id="PF07690">
    <property type="entry name" value="MFS_1"/>
    <property type="match status" value="1"/>
</dbReference>
<proteinExistence type="predicted"/>
<dbReference type="PROSITE" id="PS50850">
    <property type="entry name" value="MFS"/>
    <property type="match status" value="1"/>
</dbReference>
<dbReference type="InterPro" id="IPR050171">
    <property type="entry name" value="MFS_Transporters"/>
</dbReference>
<feature type="transmembrane region" description="Helical" evidence="7">
    <location>
        <begin position="321"/>
        <end position="343"/>
    </location>
</feature>
<comment type="subcellular location">
    <subcellularLocation>
        <location evidence="1">Cell membrane</location>
        <topology evidence="1">Multi-pass membrane protein</topology>
    </subcellularLocation>
</comment>
<evidence type="ECO:0000256" key="2">
    <source>
        <dbReference type="ARBA" id="ARBA00022448"/>
    </source>
</evidence>
<evidence type="ECO:0000259" key="8">
    <source>
        <dbReference type="PROSITE" id="PS50850"/>
    </source>
</evidence>
<organism evidence="9 10">
    <name type="scientific">Effrenium voratum</name>
    <dbReference type="NCBI Taxonomy" id="2562239"/>
    <lineage>
        <taxon>Eukaryota</taxon>
        <taxon>Sar</taxon>
        <taxon>Alveolata</taxon>
        <taxon>Dinophyceae</taxon>
        <taxon>Suessiales</taxon>
        <taxon>Symbiodiniaceae</taxon>
        <taxon>Effrenium</taxon>
    </lineage>
</organism>
<feature type="transmembrane region" description="Helical" evidence="7">
    <location>
        <begin position="78"/>
        <end position="99"/>
    </location>
</feature>
<keyword evidence="10" id="KW-1185">Reference proteome</keyword>
<dbReference type="PANTHER" id="PTHR23517:SF3">
    <property type="entry name" value="INTEGRAL MEMBRANE TRANSPORT PROTEIN"/>
    <property type="match status" value="1"/>
</dbReference>
<evidence type="ECO:0000256" key="6">
    <source>
        <dbReference type="ARBA" id="ARBA00023136"/>
    </source>
</evidence>
<evidence type="ECO:0000256" key="5">
    <source>
        <dbReference type="ARBA" id="ARBA00022989"/>
    </source>
</evidence>
<evidence type="ECO:0000256" key="1">
    <source>
        <dbReference type="ARBA" id="ARBA00004651"/>
    </source>
</evidence>
<keyword evidence="5 7" id="KW-1133">Transmembrane helix</keyword>
<feature type="domain" description="Major facilitator superfamily (MFS) profile" evidence="8">
    <location>
        <begin position="16"/>
        <end position="409"/>
    </location>
</feature>
<sequence>METSNAGSGQFSMRRFVVPLILPGLLQGKAQTFVTPMLPIFVAVDLGGSHGWVGLIASAYAIAQFVGSTPVGVLMKHVHYATAACASLALLVATALLSFAAQSVVVLLAVRLAGGLGSSAFDISRKAYIAAEVPPVQRGRVSALLASMQKWAIMIAALLSGVVAQHVATRGIFLVQAALSFLALVCIGSDALCNRAKSAESEVDDAPSERSDGEGRDTSLRAVLRENWRGLLGAGLYCAMLNGIRNTWMVAVPLQAHHIGLSKMGIGGVVAWYRACDATVTGLAAGHLMDRYGLKATAIPSMLLMSLAFGLLALAQSELSLVLVAAVFGLGNGLCGGILNAFAAGLTPRHARTQFLGLWKTVTSVGGICLPPLFGVVSDASNLGLASGVLALCGFATAAWTLLAVAEVGTHSTAPEAEARSVALVANPATPQSQSTAASA</sequence>
<dbReference type="EMBL" id="CAUJNA010002199">
    <property type="protein sequence ID" value="CAJ1391006.1"/>
    <property type="molecule type" value="Genomic_DNA"/>
</dbReference>
<comment type="caution">
    <text evidence="9">The sequence shown here is derived from an EMBL/GenBank/DDBJ whole genome shotgun (WGS) entry which is preliminary data.</text>
</comment>
<protein>
    <recommendedName>
        <fullName evidence="8">Major facilitator superfamily (MFS) profile domain-containing protein</fullName>
    </recommendedName>
</protein>
<dbReference type="PANTHER" id="PTHR23517">
    <property type="entry name" value="RESISTANCE PROTEIN MDTM, PUTATIVE-RELATED-RELATED"/>
    <property type="match status" value="1"/>
</dbReference>